<keyword evidence="2" id="KW-1185">Reference proteome</keyword>
<dbReference type="AlphaFoldDB" id="A0A3M6TJN1"/>
<proteinExistence type="predicted"/>
<organism evidence="1 2">
    <name type="scientific">Pocillopora damicornis</name>
    <name type="common">Cauliflower coral</name>
    <name type="synonym">Millepora damicornis</name>
    <dbReference type="NCBI Taxonomy" id="46731"/>
    <lineage>
        <taxon>Eukaryota</taxon>
        <taxon>Metazoa</taxon>
        <taxon>Cnidaria</taxon>
        <taxon>Anthozoa</taxon>
        <taxon>Hexacorallia</taxon>
        <taxon>Scleractinia</taxon>
        <taxon>Astrocoeniina</taxon>
        <taxon>Pocilloporidae</taxon>
        <taxon>Pocillopora</taxon>
    </lineage>
</organism>
<protein>
    <submittedName>
        <fullName evidence="1">Uncharacterized protein</fullName>
    </submittedName>
</protein>
<accession>A0A3M6TJN1</accession>
<reference evidence="1 2" key="1">
    <citation type="journal article" date="2018" name="Sci. Rep.">
        <title>Comparative analysis of the Pocillopora damicornis genome highlights role of immune system in coral evolution.</title>
        <authorList>
            <person name="Cunning R."/>
            <person name="Bay R.A."/>
            <person name="Gillette P."/>
            <person name="Baker A.C."/>
            <person name="Traylor-Knowles N."/>
        </authorList>
    </citation>
    <scope>NUCLEOTIDE SEQUENCE [LARGE SCALE GENOMIC DNA]</scope>
    <source>
        <strain evidence="1">RSMAS</strain>
        <tissue evidence="1">Whole animal</tissue>
    </source>
</reference>
<dbReference type="Proteomes" id="UP000275408">
    <property type="component" value="Unassembled WGS sequence"/>
</dbReference>
<sequence>MGTRNELMGTQSFSFVPRSWQDEKYHFFIELKTYHLSFSIYKHDAIDIAGPSSMQSTCHMNFVIDLTHRGVSVAQW</sequence>
<name>A0A3M6TJN1_POCDA</name>
<evidence type="ECO:0000313" key="2">
    <source>
        <dbReference type="Proteomes" id="UP000275408"/>
    </source>
</evidence>
<comment type="caution">
    <text evidence="1">The sequence shown here is derived from an EMBL/GenBank/DDBJ whole genome shotgun (WGS) entry which is preliminary data.</text>
</comment>
<dbReference type="EMBL" id="RCHS01003477">
    <property type="protein sequence ID" value="RMX41551.1"/>
    <property type="molecule type" value="Genomic_DNA"/>
</dbReference>
<evidence type="ECO:0000313" key="1">
    <source>
        <dbReference type="EMBL" id="RMX41551.1"/>
    </source>
</evidence>
<gene>
    <name evidence="1" type="ORF">pdam_00008672</name>
</gene>